<dbReference type="AlphaFoldDB" id="A0A4U5ULG2"/>
<name>A0A4U5ULG2_COLLU</name>
<feature type="region of interest" description="Disordered" evidence="1">
    <location>
        <begin position="1"/>
        <end position="71"/>
    </location>
</feature>
<organism evidence="2 3">
    <name type="scientific">Collichthys lucidus</name>
    <name type="common">Big head croaker</name>
    <name type="synonym">Sciaena lucida</name>
    <dbReference type="NCBI Taxonomy" id="240159"/>
    <lineage>
        <taxon>Eukaryota</taxon>
        <taxon>Metazoa</taxon>
        <taxon>Chordata</taxon>
        <taxon>Craniata</taxon>
        <taxon>Vertebrata</taxon>
        <taxon>Euteleostomi</taxon>
        <taxon>Actinopterygii</taxon>
        <taxon>Neopterygii</taxon>
        <taxon>Teleostei</taxon>
        <taxon>Neoteleostei</taxon>
        <taxon>Acanthomorphata</taxon>
        <taxon>Eupercaria</taxon>
        <taxon>Sciaenidae</taxon>
        <taxon>Collichthys</taxon>
    </lineage>
</organism>
<evidence type="ECO:0000313" key="2">
    <source>
        <dbReference type="EMBL" id="TKS75208.1"/>
    </source>
</evidence>
<evidence type="ECO:0000313" key="3">
    <source>
        <dbReference type="Proteomes" id="UP000298787"/>
    </source>
</evidence>
<evidence type="ECO:0000256" key="1">
    <source>
        <dbReference type="SAM" id="MobiDB-lite"/>
    </source>
</evidence>
<accession>A0A4U5ULG2</accession>
<sequence>MALAGAKQTARILEARGGGGRRRAEAGGGGPGRAPSKKRRVRSGVIHQSPVYPSGPARPVTLTPPSGTNSQQLVRRWSVKSAPTLCIHIAMETDLHAVIQAFIHPPLQLWPAASTLVTPSCFDIVSEQFVPADRPISAYGFRPDEQFFSAYSTASR</sequence>
<protein>
    <submittedName>
        <fullName evidence="2">Uncharacterized protein</fullName>
    </submittedName>
</protein>
<gene>
    <name evidence="2" type="ORF">D9C73_009292</name>
</gene>
<reference evidence="2 3" key="1">
    <citation type="submission" date="2019-01" db="EMBL/GenBank/DDBJ databases">
        <title>Genome Assembly of Collichthys lucidus.</title>
        <authorList>
            <person name="Cai M."/>
            <person name="Xiao S."/>
        </authorList>
    </citation>
    <scope>NUCLEOTIDE SEQUENCE [LARGE SCALE GENOMIC DNA]</scope>
    <source>
        <strain evidence="2">JT15FE1705JMU</strain>
        <tissue evidence="2">Muscle</tissue>
    </source>
</reference>
<keyword evidence="3" id="KW-1185">Reference proteome</keyword>
<proteinExistence type="predicted"/>
<dbReference type="EMBL" id="CM014085">
    <property type="protein sequence ID" value="TKS75208.1"/>
    <property type="molecule type" value="Genomic_DNA"/>
</dbReference>
<dbReference type="Proteomes" id="UP000298787">
    <property type="component" value="Chromosome 8"/>
</dbReference>